<keyword evidence="6 7" id="KW-0472">Membrane</keyword>
<feature type="domain" description="Mce/MlaD" evidence="8">
    <location>
        <begin position="156"/>
        <end position="214"/>
    </location>
</feature>
<dbReference type="KEGG" id="sbk:SHEWBE_2385"/>
<dbReference type="GO" id="GO:0005886">
    <property type="term" value="C:plasma membrane"/>
    <property type="evidence" value="ECO:0007669"/>
    <property type="project" value="UniProtKB-SubCell"/>
</dbReference>
<keyword evidence="2" id="KW-1003">Cell membrane</keyword>
<evidence type="ECO:0000256" key="5">
    <source>
        <dbReference type="ARBA" id="ARBA00022989"/>
    </source>
</evidence>
<evidence type="ECO:0000313" key="10">
    <source>
        <dbReference type="Proteomes" id="UP000250123"/>
    </source>
</evidence>
<feature type="domain" description="Mce/MlaD" evidence="8">
    <location>
        <begin position="389"/>
        <end position="451"/>
    </location>
</feature>
<sequence length="875" mass="95129">MTQMETPKVVKKKLFSPIWLLPLVAIVLGFWLGIKSIREAGIEVRIHFPSATGIDVGKTLVRYRGLTVGKVVDIGIDDELQGVNVDLKMDYRADPFLNEQTKFWLVTPKASITGLEGLDALFSGNYIAIQPGGGQSQFFFEAETDAPAMLPGIDGLVIELTADTLGSLDVGSPIFYRQIPVGKIISYHLEGSRKILLNAFIKTQYTHLLKTDSQFWNVSGLHINASLSGIEIKAESLSSILAGGLSFSSADDSQTAENGHSYRIYDSQALAQGGIEFTLTATQSNAASTGTAIVFRGIDIGRITDTHLTDTGVEFTAKIDKEYAQLLSGTSHFWLEGADISLSGIKHAQRLITGSIINFSPGSGEPKQQYPLLEIAPDQDAQSKLLLSLTAENNPGIGIGAEVRYKQLAIGKVNSVHLNQALTGVEYQIEIWPEFTNLVNTNSYFIPESALSVQVSLEGISVKTRDLSTLTKGAISLIQGSSRTLAKNHAQLALFLSTDAADDYFDRLNQFTLSLMSTDGAGLSSGSPVYFQKMQIGQVDKVNWNSTNENFDINISIRDQFKPLVKTNSVFWRNSAITVNASLSGIEIDVAPIQGALKGSITLGLLDDEDIGSQTHLYESKSLALAQAKPIKLTFPADVKLAAKAPIRYLGHKVGAVERVTLNKDLISVSIDAYLYGSYAQHFTQEDAEYFLVDAQISLAGIRAPETLITGPYIGVKPGVSTQMRTQFIGKVTPVIQAKKDWLQFTLKDTNLGSIKVGTPIVFRGIRIGAIDAYQLADTGNSVHMFAHIKGEYRHLVNQTSQFWDLSGIKIDVGFFSGAKIETGSLETILAGGVGVVTERQTMTSNMLTSDASFTLHKKLEAKWLTWAPVQLSQK</sequence>
<evidence type="ECO:0000259" key="8">
    <source>
        <dbReference type="Pfam" id="PF02470"/>
    </source>
</evidence>
<feature type="domain" description="Mce/MlaD" evidence="8">
    <location>
        <begin position="629"/>
        <end position="719"/>
    </location>
</feature>
<gene>
    <name evidence="9" type="ORF">SHEWBE_2385</name>
</gene>
<comment type="subcellular location">
    <subcellularLocation>
        <location evidence="1">Cell inner membrane</location>
    </subcellularLocation>
</comment>
<evidence type="ECO:0000256" key="2">
    <source>
        <dbReference type="ARBA" id="ARBA00022475"/>
    </source>
</evidence>
<dbReference type="Proteomes" id="UP000250123">
    <property type="component" value="Chromosome SHEWBE"/>
</dbReference>
<dbReference type="InterPro" id="IPR051800">
    <property type="entry name" value="PqiA-PqiB_transport"/>
</dbReference>
<evidence type="ECO:0000256" key="6">
    <source>
        <dbReference type="ARBA" id="ARBA00023136"/>
    </source>
</evidence>
<proteinExistence type="predicted"/>
<feature type="domain" description="Mce/MlaD" evidence="8">
    <location>
        <begin position="746"/>
        <end position="800"/>
    </location>
</feature>
<dbReference type="OrthoDB" id="9806984at2"/>
<evidence type="ECO:0000313" key="9">
    <source>
        <dbReference type="EMBL" id="SQH76348.1"/>
    </source>
</evidence>
<evidence type="ECO:0000256" key="1">
    <source>
        <dbReference type="ARBA" id="ARBA00004533"/>
    </source>
</evidence>
<feature type="transmembrane region" description="Helical" evidence="7">
    <location>
        <begin position="14"/>
        <end position="34"/>
    </location>
</feature>
<dbReference type="InterPro" id="IPR003399">
    <property type="entry name" value="Mce/MlaD"/>
</dbReference>
<dbReference type="PANTHER" id="PTHR30462">
    <property type="entry name" value="INTERMEMBRANE TRANSPORT PROTEIN PQIB-RELATED"/>
    <property type="match status" value="1"/>
</dbReference>
<dbReference type="RefSeq" id="WP_112352561.1">
    <property type="nucleotide sequence ID" value="NZ_LS483452.1"/>
</dbReference>
<name>A0A330M2R9_9GAMM</name>
<keyword evidence="3" id="KW-0997">Cell inner membrane</keyword>
<accession>A0A330M2R9</accession>
<keyword evidence="4 7" id="KW-0812">Transmembrane</keyword>
<evidence type="ECO:0000256" key="4">
    <source>
        <dbReference type="ARBA" id="ARBA00022692"/>
    </source>
</evidence>
<feature type="domain" description="Mce/MlaD" evidence="8">
    <location>
        <begin position="274"/>
        <end position="362"/>
    </location>
</feature>
<organism evidence="9 10">
    <name type="scientific">Shewanella benthica</name>
    <dbReference type="NCBI Taxonomy" id="43661"/>
    <lineage>
        <taxon>Bacteria</taxon>
        <taxon>Pseudomonadati</taxon>
        <taxon>Pseudomonadota</taxon>
        <taxon>Gammaproteobacteria</taxon>
        <taxon>Alteromonadales</taxon>
        <taxon>Shewanellaceae</taxon>
        <taxon>Shewanella</taxon>
    </lineage>
</organism>
<protein>
    <submittedName>
        <fullName evidence="9">PqiB family protein</fullName>
    </submittedName>
</protein>
<feature type="domain" description="Mce/MlaD" evidence="8">
    <location>
        <begin position="41"/>
        <end position="132"/>
    </location>
</feature>
<keyword evidence="5 7" id="KW-1133">Transmembrane helix</keyword>
<reference evidence="10" key="1">
    <citation type="submission" date="2018-06" db="EMBL/GenBank/DDBJ databases">
        <authorList>
            <person name="Cea G.-C."/>
            <person name="William W."/>
        </authorList>
    </citation>
    <scope>NUCLEOTIDE SEQUENCE [LARGE SCALE GENOMIC DNA]</scope>
    <source>
        <strain evidence="10">DB21MT-2</strain>
    </source>
</reference>
<dbReference type="EMBL" id="LS483452">
    <property type="protein sequence ID" value="SQH76348.1"/>
    <property type="molecule type" value="Genomic_DNA"/>
</dbReference>
<evidence type="ECO:0000256" key="3">
    <source>
        <dbReference type="ARBA" id="ARBA00022519"/>
    </source>
</evidence>
<feature type="domain" description="Mce/MlaD" evidence="8">
    <location>
        <begin position="512"/>
        <end position="570"/>
    </location>
</feature>
<evidence type="ECO:0000256" key="7">
    <source>
        <dbReference type="SAM" id="Phobius"/>
    </source>
</evidence>
<dbReference type="PANTHER" id="PTHR30462:SF0">
    <property type="entry name" value="INTERMEMBRANE TRANSPORT PROTEIN YEBT"/>
    <property type="match status" value="1"/>
</dbReference>
<dbReference type="AlphaFoldDB" id="A0A330M2R9"/>
<dbReference type="Pfam" id="PF02470">
    <property type="entry name" value="MlaD"/>
    <property type="match status" value="7"/>
</dbReference>